<evidence type="ECO:0000313" key="2">
    <source>
        <dbReference type="EMBL" id="SNT68053.1"/>
    </source>
</evidence>
<protein>
    <submittedName>
        <fullName evidence="2">PIN domain nuclease, a component of toxin-antitoxin system (PIN domain)</fullName>
    </submittedName>
</protein>
<dbReference type="AlphaFoldDB" id="A0A239PL36"/>
<evidence type="ECO:0000313" key="3">
    <source>
        <dbReference type="Proteomes" id="UP000198346"/>
    </source>
</evidence>
<accession>A0A239PL36</accession>
<feature type="domain" description="PIN" evidence="1">
    <location>
        <begin position="5"/>
        <end position="129"/>
    </location>
</feature>
<dbReference type="Proteomes" id="UP000198346">
    <property type="component" value="Unassembled WGS sequence"/>
</dbReference>
<proteinExistence type="predicted"/>
<dbReference type="InterPro" id="IPR041705">
    <property type="entry name" value="PIN_Sll0205"/>
</dbReference>
<dbReference type="InterPro" id="IPR002716">
    <property type="entry name" value="PIN_dom"/>
</dbReference>
<dbReference type="Gene3D" id="3.40.50.1010">
    <property type="entry name" value="5'-nuclease"/>
    <property type="match status" value="1"/>
</dbReference>
<dbReference type="Pfam" id="PF01850">
    <property type="entry name" value="PIN"/>
    <property type="match status" value="1"/>
</dbReference>
<dbReference type="RefSeq" id="WP_089411038.1">
    <property type="nucleotide sequence ID" value="NZ_FZQA01000001.1"/>
</dbReference>
<dbReference type="CDD" id="cd09872">
    <property type="entry name" value="PIN_Sll0205-like"/>
    <property type="match status" value="1"/>
</dbReference>
<dbReference type="SUPFAM" id="SSF88723">
    <property type="entry name" value="PIN domain-like"/>
    <property type="match status" value="1"/>
</dbReference>
<gene>
    <name evidence="2" type="ORF">SAMN06297382_0549</name>
</gene>
<keyword evidence="3" id="KW-1185">Reference proteome</keyword>
<dbReference type="PANTHER" id="PTHR36173:SF2">
    <property type="entry name" value="RIBONUCLEASE VAPC16"/>
    <property type="match status" value="1"/>
</dbReference>
<organism evidence="2 3">
    <name type="scientific">Amphiplicatus metriothermophilus</name>
    <dbReference type="NCBI Taxonomy" id="1519374"/>
    <lineage>
        <taxon>Bacteria</taxon>
        <taxon>Pseudomonadati</taxon>
        <taxon>Pseudomonadota</taxon>
        <taxon>Alphaproteobacteria</taxon>
        <taxon>Parvularculales</taxon>
        <taxon>Parvularculaceae</taxon>
        <taxon>Amphiplicatus</taxon>
    </lineage>
</organism>
<dbReference type="InterPro" id="IPR052919">
    <property type="entry name" value="TA_system_RNase"/>
</dbReference>
<evidence type="ECO:0000259" key="1">
    <source>
        <dbReference type="Pfam" id="PF01850"/>
    </source>
</evidence>
<sequence length="135" mass="14519">MSGVLLGTHVFLRLLEAPEELEDALLSRLADPAERLLLSAASVWEICIKANLSKLALPARVAADPDAGFRDALGAAGINFLPIELHHAAAILQLPPHHRDPFDRMLIAQALTDNLVLASADGAFARYKGLKLLRA</sequence>
<dbReference type="EMBL" id="FZQA01000001">
    <property type="protein sequence ID" value="SNT68053.1"/>
    <property type="molecule type" value="Genomic_DNA"/>
</dbReference>
<dbReference type="PANTHER" id="PTHR36173">
    <property type="entry name" value="RIBONUCLEASE VAPC16-RELATED"/>
    <property type="match status" value="1"/>
</dbReference>
<dbReference type="InterPro" id="IPR029060">
    <property type="entry name" value="PIN-like_dom_sf"/>
</dbReference>
<dbReference type="OrthoDB" id="9798990at2"/>
<reference evidence="2 3" key="1">
    <citation type="submission" date="2017-07" db="EMBL/GenBank/DDBJ databases">
        <authorList>
            <person name="Sun Z.S."/>
            <person name="Albrecht U."/>
            <person name="Echele G."/>
            <person name="Lee C.C."/>
        </authorList>
    </citation>
    <scope>NUCLEOTIDE SEQUENCE [LARGE SCALE GENOMIC DNA]</scope>
    <source>
        <strain evidence="2 3">CGMCC 1.12710</strain>
    </source>
</reference>
<name>A0A239PL36_9PROT</name>